<organism evidence="1 2">
    <name type="scientific">Xylanibacter ruminicola</name>
    <name type="common">Prevotella ruminicola</name>
    <dbReference type="NCBI Taxonomy" id="839"/>
    <lineage>
        <taxon>Bacteria</taxon>
        <taxon>Pseudomonadati</taxon>
        <taxon>Bacteroidota</taxon>
        <taxon>Bacteroidia</taxon>
        <taxon>Bacteroidales</taxon>
        <taxon>Prevotellaceae</taxon>
        <taxon>Xylanibacter</taxon>
    </lineage>
</organism>
<dbReference type="AlphaFoldDB" id="A0A1M6RCQ8"/>
<dbReference type="EMBL" id="FRBD01000001">
    <property type="protein sequence ID" value="SHK30216.1"/>
    <property type="molecule type" value="Genomic_DNA"/>
</dbReference>
<dbReference type="Gene3D" id="3.30.470.20">
    <property type="entry name" value="ATP-grasp fold, B domain"/>
    <property type="match status" value="1"/>
</dbReference>
<sequence length="273" mass="30193">MESEKVSVMRILLVQRAEKFSPNSVEKDKAILEAVGARLMAAGHQIDMVSEEALEAPEQYDRIMTMGRLPETLDKLKALNAINSSTGIANCARCKLEEMMRRIGMPIPPREGVHGYWLKRGDAAAQSKGDVQFAATKNELQTKIQEFEARGITAYTVSAHVPGDLVKFYGVAGTGFFRYYYPTDDGDTKFDDEQRNGSARHYHFEVEALQACTEQLAKAVGISVYGGDCIVDETGAYSIIDFNDWPSFSRCREEAADAIAALGMEDVRKLKGS</sequence>
<name>A0A1M6RCQ8_XYLRU</name>
<evidence type="ECO:0000313" key="2">
    <source>
        <dbReference type="Proteomes" id="UP000184130"/>
    </source>
</evidence>
<accession>A0A1M6RCQ8</accession>
<dbReference type="SUPFAM" id="SSF56059">
    <property type="entry name" value="Glutathione synthetase ATP-binding domain-like"/>
    <property type="match status" value="1"/>
</dbReference>
<reference evidence="1 2" key="1">
    <citation type="submission" date="2016-11" db="EMBL/GenBank/DDBJ databases">
        <authorList>
            <person name="Jaros S."/>
            <person name="Januszkiewicz K."/>
            <person name="Wedrychowicz H."/>
        </authorList>
    </citation>
    <scope>NUCLEOTIDE SEQUENCE [LARGE SCALE GENOMIC DNA]</scope>
    <source>
        <strain evidence="1 2">KHT3</strain>
    </source>
</reference>
<proteinExistence type="predicted"/>
<protein>
    <recommendedName>
        <fullName evidence="3">Glutathione synthase/RimK-type ligase, ATP-grasp superfamily</fullName>
    </recommendedName>
</protein>
<gene>
    <name evidence="1" type="ORF">SAMN05216463_101200</name>
</gene>
<dbReference type="Proteomes" id="UP000184130">
    <property type="component" value="Unassembled WGS sequence"/>
</dbReference>
<evidence type="ECO:0008006" key="3">
    <source>
        <dbReference type="Google" id="ProtNLM"/>
    </source>
</evidence>
<evidence type="ECO:0000313" key="1">
    <source>
        <dbReference type="EMBL" id="SHK30216.1"/>
    </source>
</evidence>